<dbReference type="Gene3D" id="3.30.70.330">
    <property type="match status" value="1"/>
</dbReference>
<reference evidence="2" key="1">
    <citation type="submission" date="2015-04" db="UniProtKB">
        <authorList>
            <consortium name="EnsemblPlants"/>
        </authorList>
    </citation>
    <scope>IDENTIFICATION</scope>
</reference>
<feature type="region of interest" description="Disordered" evidence="1">
    <location>
        <begin position="103"/>
        <end position="183"/>
    </location>
</feature>
<reference evidence="2" key="2">
    <citation type="submission" date="2018-05" db="EMBL/GenBank/DDBJ databases">
        <title>OgluRS3 (Oryza glumaepatula Reference Sequence Version 3).</title>
        <authorList>
            <person name="Zhang J."/>
            <person name="Kudrna D."/>
            <person name="Lee S."/>
            <person name="Talag J."/>
            <person name="Welchert J."/>
            <person name="Wing R.A."/>
        </authorList>
    </citation>
    <scope>NUCLEOTIDE SEQUENCE [LARGE SCALE GENOMIC DNA]</scope>
</reference>
<dbReference type="AlphaFoldDB" id="A0A0D9Z8A3"/>
<dbReference type="Proteomes" id="UP000026961">
    <property type="component" value="Chromosome 3"/>
</dbReference>
<dbReference type="Gramene" id="OGLUM03G20480.1">
    <property type="protein sequence ID" value="OGLUM03G20480.1"/>
    <property type="gene ID" value="OGLUM03G20480"/>
</dbReference>
<dbReference type="STRING" id="40148.A0A0D9Z8A3"/>
<protein>
    <submittedName>
        <fullName evidence="2">Uncharacterized protein</fullName>
    </submittedName>
</protein>
<evidence type="ECO:0000313" key="3">
    <source>
        <dbReference type="Proteomes" id="UP000026961"/>
    </source>
</evidence>
<organism evidence="2">
    <name type="scientific">Oryza glumipatula</name>
    <dbReference type="NCBI Taxonomy" id="40148"/>
    <lineage>
        <taxon>Eukaryota</taxon>
        <taxon>Viridiplantae</taxon>
        <taxon>Streptophyta</taxon>
        <taxon>Embryophyta</taxon>
        <taxon>Tracheophyta</taxon>
        <taxon>Spermatophyta</taxon>
        <taxon>Magnoliopsida</taxon>
        <taxon>Liliopsida</taxon>
        <taxon>Poales</taxon>
        <taxon>Poaceae</taxon>
        <taxon>BOP clade</taxon>
        <taxon>Oryzoideae</taxon>
        <taxon>Oryzeae</taxon>
        <taxon>Oryzinae</taxon>
        <taxon>Oryza</taxon>
    </lineage>
</organism>
<keyword evidence="3" id="KW-1185">Reference proteome</keyword>
<name>A0A0D9Z8A3_9ORYZ</name>
<sequence>MARRSFGEGERRARAVEEFTVKTVPSTSKVRCCLESTYNFSVTDFRTLNIEGKKLRRHGAFLASRPYYKKALRHPLRSMCPPTSRPLLFGVVLSERARQASVALAGQEEGGGGGRGRRGEGKALSGGREGGFSMAGCSKVETTVSPQEEGHTLENGSGSRVLKQRFPKGSIQQRPKKKVSERV</sequence>
<evidence type="ECO:0000313" key="2">
    <source>
        <dbReference type="EnsemblPlants" id="OGLUM03G20480.1"/>
    </source>
</evidence>
<proteinExistence type="predicted"/>
<dbReference type="InterPro" id="IPR012677">
    <property type="entry name" value="Nucleotide-bd_a/b_plait_sf"/>
</dbReference>
<evidence type="ECO:0000256" key="1">
    <source>
        <dbReference type="SAM" id="MobiDB-lite"/>
    </source>
</evidence>
<dbReference type="EnsemblPlants" id="OGLUM03G20480.1">
    <property type="protein sequence ID" value="OGLUM03G20480.1"/>
    <property type="gene ID" value="OGLUM03G20480"/>
</dbReference>
<accession>A0A0D9Z8A3</accession>
<dbReference type="HOGENOM" id="CLU_1477345_0_0_1"/>